<dbReference type="InterPro" id="IPR051918">
    <property type="entry name" value="STPP_CPPED1"/>
</dbReference>
<sequence length="276" mass="29731">MAFRVIQVSDTHLSTVHRQFAENVAAVGRHIAASGADLVINTGDLTMNGAGDPADLALAADWHRDLGIDWRAVPGNHDVGDLLSIRADQPIGAARLAAYRAAIGDDRWSLDIDGWRLIGLDAMLFGSGDPEEEAQYRWFDEATETTAKIALFLHKPLFIDEVSEGARGYWTVKPEPRARLLAALQGADLGLVASGHLHVSRIRAVDGVAHVWGPSAAFVCGAIQEELGGARSVGVIEHRFTADAVESRFVRPRAVEDSLLDPVHDEIYPPSAKPVG</sequence>
<dbReference type="Proteomes" id="UP000292781">
    <property type="component" value="Unassembled WGS sequence"/>
</dbReference>
<dbReference type="SUPFAM" id="SSF56300">
    <property type="entry name" value="Metallo-dependent phosphatases"/>
    <property type="match status" value="1"/>
</dbReference>
<feature type="domain" description="Calcineurin-like phosphoesterase" evidence="1">
    <location>
        <begin position="3"/>
        <end position="199"/>
    </location>
</feature>
<dbReference type="InterPro" id="IPR004843">
    <property type="entry name" value="Calcineurin-like_PHP"/>
</dbReference>
<keyword evidence="3" id="KW-1185">Reference proteome</keyword>
<comment type="caution">
    <text evidence="2">The sequence shown here is derived from an EMBL/GenBank/DDBJ whole genome shotgun (WGS) entry which is preliminary data.</text>
</comment>
<protein>
    <submittedName>
        <fullName evidence="2">Metallophosphoesterase</fullName>
    </submittedName>
</protein>
<evidence type="ECO:0000313" key="3">
    <source>
        <dbReference type="Proteomes" id="UP000292781"/>
    </source>
</evidence>
<gene>
    <name evidence="2" type="ORF">EYW49_20045</name>
</gene>
<organism evidence="2 3">
    <name type="scientific">Siculibacillus lacustris</name>
    <dbReference type="NCBI Taxonomy" id="1549641"/>
    <lineage>
        <taxon>Bacteria</taxon>
        <taxon>Pseudomonadati</taxon>
        <taxon>Pseudomonadota</taxon>
        <taxon>Alphaproteobacteria</taxon>
        <taxon>Hyphomicrobiales</taxon>
        <taxon>Ancalomicrobiaceae</taxon>
        <taxon>Siculibacillus</taxon>
    </lineage>
</organism>
<dbReference type="AlphaFoldDB" id="A0A4Q9VH83"/>
<dbReference type="PANTHER" id="PTHR43143:SF1">
    <property type="entry name" value="SERINE_THREONINE-PROTEIN PHOSPHATASE CPPED1"/>
    <property type="match status" value="1"/>
</dbReference>
<evidence type="ECO:0000313" key="2">
    <source>
        <dbReference type="EMBL" id="TBW33576.1"/>
    </source>
</evidence>
<dbReference type="Pfam" id="PF00149">
    <property type="entry name" value="Metallophos"/>
    <property type="match status" value="1"/>
</dbReference>
<dbReference type="OrthoDB" id="651281at2"/>
<reference evidence="2 3" key="1">
    <citation type="submission" date="2019-02" db="EMBL/GenBank/DDBJ databases">
        <title>Siculibacillus lacustris gen. nov., sp. nov., a new rosette-forming bacterium isolated from a freshwater crater lake (Lake St. Ana, Romania).</title>
        <authorList>
            <person name="Felfoldi T."/>
            <person name="Marton Z."/>
            <person name="Szabo A."/>
            <person name="Mentes A."/>
            <person name="Boka K."/>
            <person name="Marialigeti K."/>
            <person name="Mathe I."/>
            <person name="Koncz M."/>
            <person name="Schumann P."/>
            <person name="Toth E."/>
        </authorList>
    </citation>
    <scope>NUCLEOTIDE SEQUENCE [LARGE SCALE GENOMIC DNA]</scope>
    <source>
        <strain evidence="2 3">SA-279</strain>
    </source>
</reference>
<dbReference type="GO" id="GO:0016787">
    <property type="term" value="F:hydrolase activity"/>
    <property type="evidence" value="ECO:0007669"/>
    <property type="project" value="InterPro"/>
</dbReference>
<dbReference type="RefSeq" id="WP_131311411.1">
    <property type="nucleotide sequence ID" value="NZ_SJFN01000042.1"/>
</dbReference>
<dbReference type="Gene3D" id="3.60.21.10">
    <property type="match status" value="1"/>
</dbReference>
<accession>A0A4Q9VH83</accession>
<dbReference type="EMBL" id="SJFN01000042">
    <property type="protein sequence ID" value="TBW33576.1"/>
    <property type="molecule type" value="Genomic_DNA"/>
</dbReference>
<name>A0A4Q9VH83_9HYPH</name>
<dbReference type="PANTHER" id="PTHR43143">
    <property type="entry name" value="METALLOPHOSPHOESTERASE, CALCINEURIN SUPERFAMILY"/>
    <property type="match status" value="1"/>
</dbReference>
<proteinExistence type="predicted"/>
<evidence type="ECO:0000259" key="1">
    <source>
        <dbReference type="Pfam" id="PF00149"/>
    </source>
</evidence>
<dbReference type="InterPro" id="IPR029052">
    <property type="entry name" value="Metallo-depent_PP-like"/>
</dbReference>